<dbReference type="Pfam" id="PF00069">
    <property type="entry name" value="Pkinase"/>
    <property type="match status" value="1"/>
</dbReference>
<reference evidence="6" key="1">
    <citation type="submission" date="2023-10" db="EMBL/GenBank/DDBJ databases">
        <authorList>
            <person name="Chen Y."/>
            <person name="Shah S."/>
            <person name="Dougan E. K."/>
            <person name="Thang M."/>
            <person name="Chan C."/>
        </authorList>
    </citation>
    <scope>NUCLEOTIDE SEQUENCE [LARGE SCALE GENOMIC DNA]</scope>
</reference>
<evidence type="ECO:0000256" key="1">
    <source>
        <dbReference type="ARBA" id="ARBA00022741"/>
    </source>
</evidence>
<dbReference type="PROSITE" id="PS00107">
    <property type="entry name" value="PROTEIN_KINASE_ATP"/>
    <property type="match status" value="1"/>
</dbReference>
<evidence type="ECO:0000313" key="7">
    <source>
        <dbReference type="Proteomes" id="UP001189429"/>
    </source>
</evidence>
<protein>
    <recommendedName>
        <fullName evidence="5">Protein kinase domain-containing protein</fullName>
    </recommendedName>
</protein>
<proteinExistence type="predicted"/>
<dbReference type="InterPro" id="IPR000719">
    <property type="entry name" value="Prot_kinase_dom"/>
</dbReference>
<feature type="compositionally biased region" description="Low complexity" evidence="4">
    <location>
        <begin position="163"/>
        <end position="173"/>
    </location>
</feature>
<feature type="binding site" evidence="3">
    <location>
        <position position="222"/>
    </location>
    <ligand>
        <name>ATP</name>
        <dbReference type="ChEBI" id="CHEBI:30616"/>
    </ligand>
</feature>
<name>A0ABN9RYA3_9DINO</name>
<dbReference type="InterPro" id="IPR008271">
    <property type="entry name" value="Ser/Thr_kinase_AS"/>
</dbReference>
<keyword evidence="7" id="KW-1185">Reference proteome</keyword>
<dbReference type="Pfam" id="PF13905">
    <property type="entry name" value="Thioredoxin_8"/>
    <property type="match status" value="1"/>
</dbReference>
<keyword evidence="1 3" id="KW-0547">Nucleotide-binding</keyword>
<dbReference type="SMART" id="SM00220">
    <property type="entry name" value="S_TKc"/>
    <property type="match status" value="1"/>
</dbReference>
<dbReference type="InterPro" id="IPR012336">
    <property type="entry name" value="Thioredoxin-like_fold"/>
</dbReference>
<dbReference type="InterPro" id="IPR050117">
    <property type="entry name" value="MAPK"/>
</dbReference>
<feature type="compositionally biased region" description="Low complexity" evidence="4">
    <location>
        <begin position="550"/>
        <end position="568"/>
    </location>
</feature>
<dbReference type="PROSITE" id="PS50011">
    <property type="entry name" value="PROTEIN_KINASE_DOM"/>
    <property type="match status" value="1"/>
</dbReference>
<dbReference type="Gene3D" id="3.30.200.20">
    <property type="entry name" value="Phosphorylase Kinase, domain 1"/>
    <property type="match status" value="1"/>
</dbReference>
<dbReference type="Gene3D" id="1.10.510.10">
    <property type="entry name" value="Transferase(Phosphotransferase) domain 1"/>
    <property type="match status" value="1"/>
</dbReference>
<dbReference type="EMBL" id="CAUYUJ010008591">
    <property type="protein sequence ID" value="CAK0824400.1"/>
    <property type="molecule type" value="Genomic_DNA"/>
</dbReference>
<evidence type="ECO:0000256" key="4">
    <source>
        <dbReference type="SAM" id="MobiDB-lite"/>
    </source>
</evidence>
<dbReference type="CDD" id="cd07834">
    <property type="entry name" value="STKc_MAPK"/>
    <property type="match status" value="1"/>
</dbReference>
<dbReference type="InterPro" id="IPR036249">
    <property type="entry name" value="Thioredoxin-like_sf"/>
</dbReference>
<dbReference type="SUPFAM" id="SSF56112">
    <property type="entry name" value="Protein kinase-like (PK-like)"/>
    <property type="match status" value="1"/>
</dbReference>
<accession>A0ABN9RYA3</accession>
<sequence length="590" mass="65138">MCTRFTPKLRAFMESAPAKDKSIVFVSSDFSGEDYDRHRATMGPDWLAVPFGSEAQGALKRSYRVWGGREAATFGTGRRGGIPALVVVDPETGKELRYLDAESQGAEVMAACLIQDVGFQPHQQSTKISNMRMGPLRGAPLPKMDRFMSSLSGARAGSRHGAEGAAGAPAGEPSCSLPPTSRPVEGTEFPGHLKVIRQLGKGSYGTVHLCEDKITGAQVAVKHVKQASRHGKSMVREIRLLARMKHENLLHLLDIPAVPSPNFEDIFVVLPYMPADLHKVIQSKQTLTERHVQAIMAQIFRALEQLHVCGVAHRDLKPANILLSADCKLKICDFGLARGDMPLLCGADGGDDEPPSSQARNGVLTEYVVTRWYRAPEVMLLPKQYTSAVDIWSAGCILCEILGRKPLFPGKNHVDMVTRVAQTMGAPPDDELRWLPRESDAYRFLRRVCPQKASTPLSSLYPRAEANCLDLVRGLLRWDPSRRTTAASAQEHPYLRTFLGGRTPPRAEPFDWSFDGFRPTTDAVRQRLYIECARFHPEIRDRDRMHGILSAPTPARSDARSPSASAPTRRVRAVPAPPSHPKPYQVLQSL</sequence>
<organism evidence="6 7">
    <name type="scientific">Prorocentrum cordatum</name>
    <dbReference type="NCBI Taxonomy" id="2364126"/>
    <lineage>
        <taxon>Eukaryota</taxon>
        <taxon>Sar</taxon>
        <taxon>Alveolata</taxon>
        <taxon>Dinophyceae</taxon>
        <taxon>Prorocentrales</taxon>
        <taxon>Prorocentraceae</taxon>
        <taxon>Prorocentrum</taxon>
    </lineage>
</organism>
<evidence type="ECO:0000256" key="3">
    <source>
        <dbReference type="PROSITE-ProRule" id="PRU10141"/>
    </source>
</evidence>
<evidence type="ECO:0000256" key="2">
    <source>
        <dbReference type="ARBA" id="ARBA00022840"/>
    </source>
</evidence>
<evidence type="ECO:0000259" key="5">
    <source>
        <dbReference type="PROSITE" id="PS50011"/>
    </source>
</evidence>
<dbReference type="PROSITE" id="PS00108">
    <property type="entry name" value="PROTEIN_KINASE_ST"/>
    <property type="match status" value="1"/>
</dbReference>
<dbReference type="PANTHER" id="PTHR24055">
    <property type="entry name" value="MITOGEN-ACTIVATED PROTEIN KINASE"/>
    <property type="match status" value="1"/>
</dbReference>
<feature type="region of interest" description="Disordered" evidence="4">
    <location>
        <begin position="152"/>
        <end position="186"/>
    </location>
</feature>
<dbReference type="InterPro" id="IPR011009">
    <property type="entry name" value="Kinase-like_dom_sf"/>
</dbReference>
<feature type="domain" description="Protein kinase" evidence="5">
    <location>
        <begin position="193"/>
        <end position="495"/>
    </location>
</feature>
<feature type="region of interest" description="Disordered" evidence="4">
    <location>
        <begin position="549"/>
        <end position="590"/>
    </location>
</feature>
<gene>
    <name evidence="6" type="ORF">PCOR1329_LOCUS24820</name>
</gene>
<dbReference type="Gene3D" id="3.40.30.10">
    <property type="entry name" value="Glutaredoxin"/>
    <property type="match status" value="1"/>
</dbReference>
<dbReference type="Proteomes" id="UP001189429">
    <property type="component" value="Unassembled WGS sequence"/>
</dbReference>
<comment type="caution">
    <text evidence="6">The sequence shown here is derived from an EMBL/GenBank/DDBJ whole genome shotgun (WGS) entry which is preliminary data.</text>
</comment>
<dbReference type="SUPFAM" id="SSF52833">
    <property type="entry name" value="Thioredoxin-like"/>
    <property type="match status" value="1"/>
</dbReference>
<evidence type="ECO:0000313" key="6">
    <source>
        <dbReference type="EMBL" id="CAK0824400.1"/>
    </source>
</evidence>
<dbReference type="InterPro" id="IPR017441">
    <property type="entry name" value="Protein_kinase_ATP_BS"/>
</dbReference>
<keyword evidence="2 3" id="KW-0067">ATP-binding</keyword>